<sequence>MRLDDIFLQQLKALTNEHDVLRRRSGYNNMSDIDGPDVTQFITRAQAAIHRLAGPTSPYAKQSEAITNTYSHHCEGLVVRDLHRDWFPIGRRRSQITKRG</sequence>
<proteinExistence type="predicted"/>
<organism evidence="1">
    <name type="scientific">marine sediment metagenome</name>
    <dbReference type="NCBI Taxonomy" id="412755"/>
    <lineage>
        <taxon>unclassified sequences</taxon>
        <taxon>metagenomes</taxon>
        <taxon>ecological metagenomes</taxon>
    </lineage>
</organism>
<dbReference type="AlphaFoldDB" id="A0A0F9AWA7"/>
<accession>A0A0F9AWA7</accession>
<name>A0A0F9AWA7_9ZZZZ</name>
<dbReference type="EMBL" id="LAZR01043941">
    <property type="protein sequence ID" value="KKL05877.1"/>
    <property type="molecule type" value="Genomic_DNA"/>
</dbReference>
<gene>
    <name evidence="1" type="ORF">LCGC14_2601670</name>
</gene>
<reference evidence="1" key="1">
    <citation type="journal article" date="2015" name="Nature">
        <title>Complex archaea that bridge the gap between prokaryotes and eukaryotes.</title>
        <authorList>
            <person name="Spang A."/>
            <person name="Saw J.H."/>
            <person name="Jorgensen S.L."/>
            <person name="Zaremba-Niedzwiedzka K."/>
            <person name="Martijn J."/>
            <person name="Lind A.E."/>
            <person name="van Eijk R."/>
            <person name="Schleper C."/>
            <person name="Guy L."/>
            <person name="Ettema T.J."/>
        </authorList>
    </citation>
    <scope>NUCLEOTIDE SEQUENCE</scope>
</reference>
<feature type="non-terminal residue" evidence="1">
    <location>
        <position position="100"/>
    </location>
</feature>
<comment type="caution">
    <text evidence="1">The sequence shown here is derived from an EMBL/GenBank/DDBJ whole genome shotgun (WGS) entry which is preliminary data.</text>
</comment>
<evidence type="ECO:0000313" key="1">
    <source>
        <dbReference type="EMBL" id="KKL05877.1"/>
    </source>
</evidence>
<protein>
    <submittedName>
        <fullName evidence="1">Uncharacterized protein</fullName>
    </submittedName>
</protein>